<feature type="compositionally biased region" description="Basic and acidic residues" evidence="2">
    <location>
        <begin position="1"/>
        <end position="20"/>
    </location>
</feature>
<dbReference type="AlphaFoldDB" id="A0A5B6UXF2"/>
<name>A0A5B6UXF2_9ROSI</name>
<dbReference type="OrthoDB" id="8066754at2759"/>
<evidence type="ECO:0000256" key="2">
    <source>
        <dbReference type="SAM" id="MobiDB-lite"/>
    </source>
</evidence>
<dbReference type="GO" id="GO:0008270">
    <property type="term" value="F:zinc ion binding"/>
    <property type="evidence" value="ECO:0007669"/>
    <property type="project" value="UniProtKB-KW"/>
</dbReference>
<keyword evidence="5" id="KW-1185">Reference proteome</keyword>
<accession>A0A5B6UXF2</accession>
<dbReference type="PROSITE" id="PS50158">
    <property type="entry name" value="ZF_CCHC"/>
    <property type="match status" value="1"/>
</dbReference>
<feature type="domain" description="CCHC-type" evidence="3">
    <location>
        <begin position="91"/>
        <end position="106"/>
    </location>
</feature>
<evidence type="ECO:0000313" key="5">
    <source>
        <dbReference type="Proteomes" id="UP000325315"/>
    </source>
</evidence>
<dbReference type="Proteomes" id="UP000325315">
    <property type="component" value="Unassembled WGS sequence"/>
</dbReference>
<protein>
    <submittedName>
        <fullName evidence="4">Gag-Pol polyprotein</fullName>
    </submittedName>
</protein>
<dbReference type="Gene3D" id="4.10.60.10">
    <property type="entry name" value="Zinc finger, CCHC-type"/>
    <property type="match status" value="1"/>
</dbReference>
<reference evidence="5" key="1">
    <citation type="journal article" date="2019" name="Plant Biotechnol. J.">
        <title>Genome sequencing of the Australian wild diploid species Gossypium australe highlights disease resistance and delayed gland morphogenesis.</title>
        <authorList>
            <person name="Cai Y."/>
            <person name="Cai X."/>
            <person name="Wang Q."/>
            <person name="Wang P."/>
            <person name="Zhang Y."/>
            <person name="Cai C."/>
            <person name="Xu Y."/>
            <person name="Wang K."/>
            <person name="Zhou Z."/>
            <person name="Wang C."/>
            <person name="Geng S."/>
            <person name="Li B."/>
            <person name="Dong Q."/>
            <person name="Hou Y."/>
            <person name="Wang H."/>
            <person name="Ai P."/>
            <person name="Liu Z."/>
            <person name="Yi F."/>
            <person name="Sun M."/>
            <person name="An G."/>
            <person name="Cheng J."/>
            <person name="Zhang Y."/>
            <person name="Shi Q."/>
            <person name="Xie Y."/>
            <person name="Shi X."/>
            <person name="Chang Y."/>
            <person name="Huang F."/>
            <person name="Chen Y."/>
            <person name="Hong S."/>
            <person name="Mi L."/>
            <person name="Sun Q."/>
            <person name="Zhang L."/>
            <person name="Zhou B."/>
            <person name="Peng R."/>
            <person name="Zhang X."/>
            <person name="Liu F."/>
        </authorList>
    </citation>
    <scope>NUCLEOTIDE SEQUENCE [LARGE SCALE GENOMIC DNA]</scope>
    <source>
        <strain evidence="5">cv. PA1801</strain>
    </source>
</reference>
<proteinExistence type="predicted"/>
<feature type="region of interest" description="Disordered" evidence="2">
    <location>
        <begin position="1"/>
        <end position="70"/>
    </location>
</feature>
<evidence type="ECO:0000259" key="3">
    <source>
        <dbReference type="PROSITE" id="PS50158"/>
    </source>
</evidence>
<comment type="caution">
    <text evidence="4">The sequence shown here is derived from an EMBL/GenBank/DDBJ whole genome shotgun (WGS) entry which is preliminary data.</text>
</comment>
<gene>
    <name evidence="4" type="ORF">EPI10_027949</name>
</gene>
<keyword evidence="1" id="KW-0479">Metal-binding</keyword>
<evidence type="ECO:0000313" key="4">
    <source>
        <dbReference type="EMBL" id="KAA3461376.1"/>
    </source>
</evidence>
<keyword evidence="1" id="KW-0863">Zinc-finger</keyword>
<dbReference type="Pfam" id="PF00098">
    <property type="entry name" value="zf-CCHC"/>
    <property type="match status" value="1"/>
</dbReference>
<dbReference type="SMART" id="SM00343">
    <property type="entry name" value="ZnF_C2HC"/>
    <property type="match status" value="1"/>
</dbReference>
<evidence type="ECO:0000256" key="1">
    <source>
        <dbReference type="PROSITE-ProRule" id="PRU00047"/>
    </source>
</evidence>
<organism evidence="4 5">
    <name type="scientific">Gossypium australe</name>
    <dbReference type="NCBI Taxonomy" id="47621"/>
    <lineage>
        <taxon>Eukaryota</taxon>
        <taxon>Viridiplantae</taxon>
        <taxon>Streptophyta</taxon>
        <taxon>Embryophyta</taxon>
        <taxon>Tracheophyta</taxon>
        <taxon>Spermatophyta</taxon>
        <taxon>Magnoliopsida</taxon>
        <taxon>eudicotyledons</taxon>
        <taxon>Gunneridae</taxon>
        <taxon>Pentapetalae</taxon>
        <taxon>rosids</taxon>
        <taxon>malvids</taxon>
        <taxon>Malvales</taxon>
        <taxon>Malvaceae</taxon>
        <taxon>Malvoideae</taxon>
        <taxon>Gossypium</taxon>
    </lineage>
</organism>
<dbReference type="GO" id="GO:0003676">
    <property type="term" value="F:nucleic acid binding"/>
    <property type="evidence" value="ECO:0007669"/>
    <property type="project" value="InterPro"/>
</dbReference>
<dbReference type="EMBL" id="SMMG02000009">
    <property type="protein sequence ID" value="KAA3461376.1"/>
    <property type="molecule type" value="Genomic_DNA"/>
</dbReference>
<sequence>MEEVYNHKIQRDRQIQDFNKRIPPAKKTKEEFSQTTSVSEHQNKSKLIQHDFKVPTKPVDSVGSVQNAPKPSCRHCGKYHLGECRAKPEACYRCGSTDHFLRNCPK</sequence>
<dbReference type="InterPro" id="IPR001878">
    <property type="entry name" value="Znf_CCHC"/>
</dbReference>
<keyword evidence="1" id="KW-0862">Zinc</keyword>